<evidence type="ECO:0000256" key="5">
    <source>
        <dbReference type="ARBA" id="ARBA00023136"/>
    </source>
</evidence>
<reference evidence="9" key="2">
    <citation type="submission" date="2023-07" db="EMBL/GenBank/DDBJ databases">
        <title>Cedecea davisae an AmpC producer and its therapeutic implications.</title>
        <authorList>
            <person name="Notter J."/>
        </authorList>
    </citation>
    <scope>NUCLEOTIDE SEQUENCE [LARGE SCALE GENOMIC DNA]</scope>
    <source>
        <strain evidence="9">1</strain>
    </source>
</reference>
<feature type="transmembrane region" description="Helical" evidence="6">
    <location>
        <begin position="183"/>
        <end position="203"/>
    </location>
</feature>
<protein>
    <submittedName>
        <fullName evidence="8">Sterol desaturase family protein</fullName>
    </submittedName>
</protein>
<dbReference type="InterPro" id="IPR006694">
    <property type="entry name" value="Fatty_acid_hydroxylase"/>
</dbReference>
<evidence type="ECO:0000259" key="7">
    <source>
        <dbReference type="Pfam" id="PF04116"/>
    </source>
</evidence>
<dbReference type="Pfam" id="PF04116">
    <property type="entry name" value="FA_hydroxylase"/>
    <property type="match status" value="1"/>
</dbReference>
<keyword evidence="4" id="KW-0560">Oxidoreductase</keyword>
<evidence type="ECO:0000313" key="9">
    <source>
        <dbReference type="Proteomes" id="UP000686327"/>
    </source>
</evidence>
<organism evidence="8 9">
    <name type="scientific">Cedecea davisae</name>
    <dbReference type="NCBI Taxonomy" id="158484"/>
    <lineage>
        <taxon>Bacteria</taxon>
        <taxon>Pseudomonadati</taxon>
        <taxon>Pseudomonadota</taxon>
        <taxon>Gammaproteobacteria</taxon>
        <taxon>Enterobacterales</taxon>
        <taxon>Enterobacteriaceae</taxon>
        <taxon>Cedecea</taxon>
    </lineage>
</organism>
<evidence type="ECO:0000256" key="1">
    <source>
        <dbReference type="ARBA" id="ARBA00004127"/>
    </source>
</evidence>
<keyword evidence="2 6" id="KW-0812">Transmembrane</keyword>
<reference evidence="8 9" key="1">
    <citation type="submission" date="2021-04" db="EMBL/GenBank/DDBJ databases">
        <authorList>
            <person name="Seiffert S.N."/>
        </authorList>
    </citation>
    <scope>NUCLEOTIDE SEQUENCE [LARGE SCALE GENOMIC DNA]</scope>
    <source>
        <strain evidence="8 9">1</strain>
    </source>
</reference>
<proteinExistence type="predicted"/>
<evidence type="ECO:0000256" key="6">
    <source>
        <dbReference type="SAM" id="Phobius"/>
    </source>
</evidence>
<sequence>MSDNSTSWIYENIAYPLWQRASVFINPSDGLYIGYLASALIIAVIFYAWSDRNKNIISALKNLINAHNLRSRSVKDDLKLFIVDKIILGFIYSFVIGAAFFFRGEVINILAHIGVPTQHYSPGIILSIALTLLSLLVFDFAVFLEHYLSHKILFLWEFHKVHHIAEDLNPLTAYRSHPVNQCCFILMVSIFSGTYSGVVGYFFDSPHVYLLFAGQNLFMFMLLVLGLNLQHSRVFIRYPKGIRNIFISPAYHQLHHSSDRSHFDINFGFIFSFWDKLFKTQLQPSHETKLKFGVSGEKYETYAGIRNTYVVPFRKSFIRIKRKMAKKRHSDTFRQSE</sequence>
<gene>
    <name evidence="8" type="ORF">KC222_21200</name>
</gene>
<evidence type="ECO:0000256" key="2">
    <source>
        <dbReference type="ARBA" id="ARBA00022692"/>
    </source>
</evidence>
<evidence type="ECO:0000313" key="8">
    <source>
        <dbReference type="EMBL" id="MBU4684516.1"/>
    </source>
</evidence>
<dbReference type="InterPro" id="IPR051689">
    <property type="entry name" value="Sterol_desaturase/TMEM195"/>
</dbReference>
<feature type="transmembrane region" description="Helical" evidence="6">
    <location>
        <begin position="80"/>
        <end position="102"/>
    </location>
</feature>
<accession>A0ABS6DMS2</accession>
<name>A0ABS6DMS2_9ENTR</name>
<feature type="transmembrane region" description="Helical" evidence="6">
    <location>
        <begin position="122"/>
        <end position="144"/>
    </location>
</feature>
<keyword evidence="3 6" id="KW-1133">Transmembrane helix</keyword>
<dbReference type="PANTHER" id="PTHR21624">
    <property type="entry name" value="STEROL DESATURASE-RELATED PROTEIN"/>
    <property type="match status" value="1"/>
</dbReference>
<comment type="subcellular location">
    <subcellularLocation>
        <location evidence="1">Endomembrane system</location>
        <topology evidence="1">Multi-pass membrane protein</topology>
    </subcellularLocation>
</comment>
<keyword evidence="9" id="KW-1185">Reference proteome</keyword>
<dbReference type="RefSeq" id="WP_216377216.1">
    <property type="nucleotide sequence ID" value="NZ_JAGRYT010000038.1"/>
</dbReference>
<evidence type="ECO:0000256" key="4">
    <source>
        <dbReference type="ARBA" id="ARBA00023002"/>
    </source>
</evidence>
<dbReference type="PANTHER" id="PTHR21624:SF3">
    <property type="entry name" value="FATTY ACID HYDROXYLASE DOMAIN-CONTAINING PROTEIN"/>
    <property type="match status" value="1"/>
</dbReference>
<dbReference type="EMBL" id="JAGRYU010000035">
    <property type="protein sequence ID" value="MBU4684516.1"/>
    <property type="molecule type" value="Genomic_DNA"/>
</dbReference>
<feature type="transmembrane region" description="Helical" evidence="6">
    <location>
        <begin position="32"/>
        <end position="49"/>
    </location>
</feature>
<keyword evidence="5 6" id="KW-0472">Membrane</keyword>
<feature type="domain" description="Fatty acid hydroxylase" evidence="7">
    <location>
        <begin position="132"/>
        <end position="280"/>
    </location>
</feature>
<comment type="caution">
    <text evidence="8">The sequence shown here is derived from an EMBL/GenBank/DDBJ whole genome shotgun (WGS) entry which is preliminary data.</text>
</comment>
<dbReference type="Proteomes" id="UP000686327">
    <property type="component" value="Unassembled WGS sequence"/>
</dbReference>
<feature type="transmembrane region" description="Helical" evidence="6">
    <location>
        <begin position="209"/>
        <end position="229"/>
    </location>
</feature>
<evidence type="ECO:0000256" key="3">
    <source>
        <dbReference type="ARBA" id="ARBA00022989"/>
    </source>
</evidence>